<accession>A0A1B7NNT9</accession>
<dbReference type="STRING" id="1658172.A0A1B7NNT9"/>
<evidence type="ECO:0000313" key="8">
    <source>
        <dbReference type="Proteomes" id="UP000091918"/>
    </source>
</evidence>
<dbReference type="GO" id="GO:0005739">
    <property type="term" value="C:mitochondrion"/>
    <property type="evidence" value="ECO:0007669"/>
    <property type="project" value="UniProtKB-SubCell"/>
</dbReference>
<dbReference type="Pfam" id="PF10501">
    <property type="entry name" value="Ribosomal_L50"/>
    <property type="match status" value="1"/>
</dbReference>
<evidence type="ECO:0000256" key="1">
    <source>
        <dbReference type="ARBA" id="ARBA00004173"/>
    </source>
</evidence>
<organism evidence="7 8">
    <name type="scientific">Emergomyces africanus</name>
    <dbReference type="NCBI Taxonomy" id="1955775"/>
    <lineage>
        <taxon>Eukaryota</taxon>
        <taxon>Fungi</taxon>
        <taxon>Dikarya</taxon>
        <taxon>Ascomycota</taxon>
        <taxon>Pezizomycotina</taxon>
        <taxon>Eurotiomycetes</taxon>
        <taxon>Eurotiomycetidae</taxon>
        <taxon>Onygenales</taxon>
        <taxon>Ajellomycetaceae</taxon>
        <taxon>Emergomyces</taxon>
    </lineage>
</organism>
<evidence type="ECO:0000313" key="7">
    <source>
        <dbReference type="EMBL" id="OAX78336.1"/>
    </source>
</evidence>
<keyword evidence="5" id="KW-0687">Ribonucleoprotein</keyword>
<evidence type="ECO:0000256" key="5">
    <source>
        <dbReference type="ARBA" id="ARBA00023274"/>
    </source>
</evidence>
<comment type="similarity">
    <text evidence="2">Belongs to the mitochondrion-specific ribosomal protein mL50 family.</text>
</comment>
<dbReference type="Proteomes" id="UP000091918">
    <property type="component" value="Unassembled WGS sequence"/>
</dbReference>
<dbReference type="GO" id="GO:0005840">
    <property type="term" value="C:ribosome"/>
    <property type="evidence" value="ECO:0007669"/>
    <property type="project" value="UniProtKB-KW"/>
</dbReference>
<reference evidence="7 8" key="1">
    <citation type="submission" date="2015-07" db="EMBL/GenBank/DDBJ databases">
        <title>Emmonsia species relationships and genome sequence.</title>
        <authorList>
            <person name="Cuomo C.A."/>
            <person name="Schwartz I.S."/>
            <person name="Kenyon C."/>
            <person name="de Hoog G.S."/>
            <person name="Govender N.P."/>
            <person name="Botha A."/>
            <person name="Moreno L."/>
            <person name="de Vries M."/>
            <person name="Munoz J.F."/>
            <person name="Stielow J.B."/>
        </authorList>
    </citation>
    <scope>NUCLEOTIDE SEQUENCE [LARGE SCALE GENOMIC DNA]</scope>
    <source>
        <strain evidence="7 8">CBS 136260</strain>
    </source>
</reference>
<comment type="caution">
    <text evidence="7">The sequence shown here is derived from an EMBL/GenBank/DDBJ whole genome shotgun (WGS) entry which is preliminary data.</text>
</comment>
<evidence type="ECO:0000256" key="2">
    <source>
        <dbReference type="ARBA" id="ARBA00008860"/>
    </source>
</evidence>
<sequence>MSPPARLLAPLEAAPSRISSALYVCSTCRRQCLPQSLRFINHQFQLRWYTPTSSNLNNNSSDLPVTEKLRRKIWGTDKPPGVKDPYGSESQLDHVQPLEEMEEPHSLYESEMGEEGQEIRVATPAEKEEAEYKHADTWEGLRQVGAKQWWENPPKAEDHFEPFMALEKATSRVKFYQVLHQTMVELLILNDMSKPFTDGCNIIGYEDDILSIINQVEIKPSSDFSMATLEYPSEEAKATIHEWFSQLYQPIEDVAETGEEDIAFDAASAQIEEITPEQEAALLSEAEQDDMDTKGPIPYRPKNLDFLAMSLANPEFKFAYLKRVSQLTGYRIPDPEIAKMTKPSRVVNFLLEVSKPKPKKLAEQLLKDKRLTSLPNVKIMDRRYTPIDKEKEIGRWKIIEEELTKRGLPVTGRAKAA</sequence>
<gene>
    <name evidence="7" type="ORF">ACJ72_07357</name>
</gene>
<keyword evidence="8" id="KW-1185">Reference proteome</keyword>
<dbReference type="OrthoDB" id="6220758at2759"/>
<name>A0A1B7NNT9_9EURO</name>
<dbReference type="InterPro" id="IPR018305">
    <property type="entry name" value="Ribosomal_m50"/>
</dbReference>
<evidence type="ECO:0000256" key="6">
    <source>
        <dbReference type="ARBA" id="ARBA00035183"/>
    </source>
</evidence>
<dbReference type="Gene3D" id="1.10.1200.10">
    <property type="entry name" value="ACP-like"/>
    <property type="match status" value="1"/>
</dbReference>
<keyword evidence="4" id="KW-0496">Mitochondrion</keyword>
<dbReference type="InterPro" id="IPR036736">
    <property type="entry name" value="ACP-like_sf"/>
</dbReference>
<dbReference type="GO" id="GO:1990904">
    <property type="term" value="C:ribonucleoprotein complex"/>
    <property type="evidence" value="ECO:0007669"/>
    <property type="project" value="UniProtKB-KW"/>
</dbReference>
<dbReference type="AlphaFoldDB" id="A0A1B7NNT9"/>
<proteinExistence type="inferred from homology"/>
<evidence type="ECO:0000256" key="4">
    <source>
        <dbReference type="ARBA" id="ARBA00023128"/>
    </source>
</evidence>
<keyword evidence="3" id="KW-0689">Ribosomal protein</keyword>
<dbReference type="EMBL" id="LGUA01001587">
    <property type="protein sequence ID" value="OAX78336.1"/>
    <property type="molecule type" value="Genomic_DNA"/>
</dbReference>
<comment type="subcellular location">
    <subcellularLocation>
        <location evidence="1">Mitochondrion</location>
    </subcellularLocation>
</comment>
<protein>
    <recommendedName>
        <fullName evidence="6">Large ribosomal subunit protein mL50</fullName>
    </recommendedName>
</protein>
<evidence type="ECO:0000256" key="3">
    <source>
        <dbReference type="ARBA" id="ARBA00022980"/>
    </source>
</evidence>